<dbReference type="Proteomes" id="UP000007752">
    <property type="component" value="Chromosome 3"/>
</dbReference>
<dbReference type="InterPro" id="IPR011611">
    <property type="entry name" value="PfkB_dom"/>
</dbReference>
<feature type="domain" description="Carbohydrate kinase PfkB" evidence="2">
    <location>
        <begin position="112"/>
        <end position="386"/>
    </location>
</feature>
<dbReference type="InterPro" id="IPR029056">
    <property type="entry name" value="Ribokinase-like"/>
</dbReference>
<proteinExistence type="predicted"/>
<reference evidence="3" key="1">
    <citation type="journal article" date="2005" name="PLoS Biol.">
        <title>The genomes of Oryza sativa: a history of duplications.</title>
        <authorList>
            <person name="Yu J."/>
            <person name="Wang J."/>
            <person name="Lin W."/>
            <person name="Li S."/>
            <person name="Li H."/>
            <person name="Zhou J."/>
            <person name="Ni P."/>
            <person name="Dong W."/>
            <person name="Hu S."/>
            <person name="Zeng C."/>
            <person name="Zhang J."/>
            <person name="Zhang Y."/>
            <person name="Li R."/>
            <person name="Xu Z."/>
            <person name="Li S."/>
            <person name="Li X."/>
            <person name="Zheng H."/>
            <person name="Cong L."/>
            <person name="Lin L."/>
            <person name="Yin J."/>
            <person name="Geng J."/>
            <person name="Li G."/>
            <person name="Shi J."/>
            <person name="Liu J."/>
            <person name="Lv H."/>
            <person name="Li J."/>
            <person name="Wang J."/>
            <person name="Deng Y."/>
            <person name="Ran L."/>
            <person name="Shi X."/>
            <person name="Wang X."/>
            <person name="Wu Q."/>
            <person name="Li C."/>
            <person name="Ren X."/>
            <person name="Wang J."/>
            <person name="Wang X."/>
            <person name="Li D."/>
            <person name="Liu D."/>
            <person name="Zhang X."/>
            <person name="Ji Z."/>
            <person name="Zhao W."/>
            <person name="Sun Y."/>
            <person name="Zhang Z."/>
            <person name="Bao J."/>
            <person name="Han Y."/>
            <person name="Dong L."/>
            <person name="Ji J."/>
            <person name="Chen P."/>
            <person name="Wu S."/>
            <person name="Liu J."/>
            <person name="Xiao Y."/>
            <person name="Bu D."/>
            <person name="Tan J."/>
            <person name="Yang L."/>
            <person name="Ye C."/>
            <person name="Zhang J."/>
            <person name="Xu J."/>
            <person name="Zhou Y."/>
            <person name="Yu Y."/>
            <person name="Zhang B."/>
            <person name="Zhuang S."/>
            <person name="Wei H."/>
            <person name="Liu B."/>
            <person name="Lei M."/>
            <person name="Yu H."/>
            <person name="Li Y."/>
            <person name="Xu H."/>
            <person name="Wei S."/>
            <person name="He X."/>
            <person name="Fang L."/>
            <person name="Zhang Z."/>
            <person name="Zhang Y."/>
            <person name="Huang X."/>
            <person name="Su Z."/>
            <person name="Tong W."/>
            <person name="Li J."/>
            <person name="Tong Z."/>
            <person name="Li S."/>
            <person name="Ye J."/>
            <person name="Wang L."/>
            <person name="Fang L."/>
            <person name="Lei T."/>
            <person name="Chen C."/>
            <person name="Chen H."/>
            <person name="Xu Z."/>
            <person name="Li H."/>
            <person name="Huang H."/>
            <person name="Zhang F."/>
            <person name="Xu H."/>
            <person name="Li N."/>
            <person name="Zhao C."/>
            <person name="Li S."/>
            <person name="Dong L."/>
            <person name="Huang Y."/>
            <person name="Li L."/>
            <person name="Xi Y."/>
            <person name="Qi Q."/>
            <person name="Li W."/>
            <person name="Zhang B."/>
            <person name="Hu W."/>
            <person name="Zhang Y."/>
            <person name="Tian X."/>
            <person name="Jiao Y."/>
            <person name="Liang X."/>
            <person name="Jin J."/>
            <person name="Gao L."/>
            <person name="Zheng W."/>
            <person name="Hao B."/>
            <person name="Liu S."/>
            <person name="Wang W."/>
            <person name="Yuan L."/>
            <person name="Cao M."/>
            <person name="McDermott J."/>
            <person name="Samudrala R."/>
            <person name="Wang J."/>
            <person name="Wong G.K."/>
            <person name="Yang H."/>
        </authorList>
    </citation>
    <scope>NUCLEOTIDE SEQUENCE [LARGE SCALE GENOMIC DNA]</scope>
</reference>
<feature type="compositionally biased region" description="Basic residues" evidence="1">
    <location>
        <begin position="17"/>
        <end position="34"/>
    </location>
</feature>
<dbReference type="PANTHER" id="PTHR47826:SF1">
    <property type="entry name" value="OS03G0164700 PROTEIN"/>
    <property type="match status" value="1"/>
</dbReference>
<name>A3AEG1_ORYSJ</name>
<dbReference type="Pfam" id="PF00294">
    <property type="entry name" value="PfkB"/>
    <property type="match status" value="1"/>
</dbReference>
<accession>A3AEG1</accession>
<organism evidence="3">
    <name type="scientific">Oryza sativa subsp. japonica</name>
    <name type="common">Rice</name>
    <dbReference type="NCBI Taxonomy" id="39947"/>
    <lineage>
        <taxon>Eukaryota</taxon>
        <taxon>Viridiplantae</taxon>
        <taxon>Streptophyta</taxon>
        <taxon>Embryophyta</taxon>
        <taxon>Tracheophyta</taxon>
        <taxon>Spermatophyta</taxon>
        <taxon>Magnoliopsida</taxon>
        <taxon>Liliopsida</taxon>
        <taxon>Poales</taxon>
        <taxon>Poaceae</taxon>
        <taxon>BOP clade</taxon>
        <taxon>Oryzoideae</taxon>
        <taxon>Oryzeae</taxon>
        <taxon>Oryzinae</taxon>
        <taxon>Oryza</taxon>
        <taxon>Oryza sativa</taxon>
    </lineage>
</organism>
<reference evidence="3" key="2">
    <citation type="submission" date="2008-12" db="EMBL/GenBank/DDBJ databases">
        <title>Improved gene annotation of the rice (Oryza sativa) genomes.</title>
        <authorList>
            <person name="Wang J."/>
            <person name="Li R."/>
            <person name="Fan W."/>
            <person name="Huang Q."/>
            <person name="Zhang J."/>
            <person name="Zhou Y."/>
            <person name="Hu Y."/>
            <person name="Zi S."/>
            <person name="Li J."/>
            <person name="Ni P."/>
            <person name="Zheng H."/>
            <person name="Zhang Y."/>
            <person name="Zhao M."/>
            <person name="Hao Q."/>
            <person name="McDermott J."/>
            <person name="Samudrala R."/>
            <person name="Kristiansen K."/>
            <person name="Wong G.K.-S."/>
        </authorList>
    </citation>
    <scope>NUCLEOTIDE SEQUENCE</scope>
</reference>
<dbReference type="SUPFAM" id="SSF53613">
    <property type="entry name" value="Ribokinase-like"/>
    <property type="match status" value="1"/>
</dbReference>
<feature type="region of interest" description="Disordered" evidence="1">
    <location>
        <begin position="1"/>
        <end position="43"/>
    </location>
</feature>
<protein>
    <recommendedName>
        <fullName evidence="2">Carbohydrate kinase PfkB domain-containing protein</fullName>
    </recommendedName>
</protein>
<evidence type="ECO:0000259" key="2">
    <source>
        <dbReference type="Pfam" id="PF00294"/>
    </source>
</evidence>
<dbReference type="Gene3D" id="3.40.1190.20">
    <property type="match status" value="1"/>
</dbReference>
<dbReference type="AlphaFoldDB" id="A3AEG1"/>
<evidence type="ECO:0000313" key="3">
    <source>
        <dbReference type="EMBL" id="EAZ25700.1"/>
    </source>
</evidence>
<dbReference type="PANTHER" id="PTHR47826">
    <property type="entry name" value="OS03G0164700 PROTEIN"/>
    <property type="match status" value="1"/>
</dbReference>
<sequence length="466" mass="50297">MALQTLNPRHVLPLPLPRRRAPRPRVLHRPPPPRRRLEGAARPRAVAVAVNEARRRWPPAEGGGEEGKETDLATLGNLCVDVVLSVPQLPPAPREEREAYMERLAASPPDQKFWEAGGNCNLAFAAARLGLRCSTLGHVGEEIYGKFLLDVLEEEGISVVGMLDNSDSASNSHELIFLLCFALQFSSTPAEQTLVMSQLSVGYVNSQLKPRQLFITPKFWSGNGYAFDELFPDVISSAIDCAIDAGTAVFFDPGPRGKSLLHGTLDEQRALEHSLRLSDVLLLTSDEAESLTNIRNPIQAGQELLKRGIRTKWVVIKMGSKGSIMVTKSAVSSAPSFKIDVVDTVGCGDSFTAAIAFGFLHNLPAVSTLTLANAVGAATATGCGAGRNVAHLDKVLQLLRESNINEDDTPWSELIEASSFCSEVSVLSKTAVNSFSDRLVHVPTCNVVSNLLSMLEAVSERSTVQA</sequence>
<evidence type="ECO:0000256" key="1">
    <source>
        <dbReference type="SAM" id="MobiDB-lite"/>
    </source>
</evidence>
<gene>
    <name evidence="3" type="ORF">OsJ_09532</name>
</gene>
<dbReference type="EMBL" id="CM000140">
    <property type="protein sequence ID" value="EAZ25700.1"/>
    <property type="molecule type" value="Genomic_DNA"/>
</dbReference>